<evidence type="ECO:0000313" key="8">
    <source>
        <dbReference type="EMBL" id="MEU8133329.1"/>
    </source>
</evidence>
<feature type="binding site" evidence="6">
    <location>
        <position position="94"/>
    </location>
    <ligand>
        <name>S-adenosyl-L-methionine</name>
        <dbReference type="ChEBI" id="CHEBI:59789"/>
    </ligand>
</feature>
<dbReference type="Gene3D" id="3.40.50.150">
    <property type="entry name" value="Vaccinia Virus protein VP39"/>
    <property type="match status" value="1"/>
</dbReference>
<comment type="caution">
    <text evidence="8">The sequence shown here is derived from an EMBL/GenBank/DDBJ whole genome shotgun (WGS) entry which is preliminary data.</text>
</comment>
<feature type="binding site" evidence="6">
    <location>
        <position position="149"/>
    </location>
    <ligand>
        <name>S-adenosyl-L-methionine</name>
        <dbReference type="ChEBI" id="CHEBI:59789"/>
    </ligand>
</feature>
<name>A0ABV3DDQ8_9ACTN</name>
<comment type="catalytic activity">
    <reaction evidence="6">
        <text>cytidine(1402) in 16S rRNA + S-adenosyl-L-methionine = N(4)-methylcytidine(1402) in 16S rRNA + S-adenosyl-L-homocysteine + H(+)</text>
        <dbReference type="Rhea" id="RHEA:42928"/>
        <dbReference type="Rhea" id="RHEA-COMP:10286"/>
        <dbReference type="Rhea" id="RHEA-COMP:10287"/>
        <dbReference type="ChEBI" id="CHEBI:15378"/>
        <dbReference type="ChEBI" id="CHEBI:57856"/>
        <dbReference type="ChEBI" id="CHEBI:59789"/>
        <dbReference type="ChEBI" id="CHEBI:74506"/>
        <dbReference type="ChEBI" id="CHEBI:82748"/>
        <dbReference type="EC" id="2.1.1.199"/>
    </reaction>
</comment>
<keyword evidence="5 6" id="KW-0949">S-adenosyl-L-methionine</keyword>
<feature type="binding site" evidence="6">
    <location>
        <position position="121"/>
    </location>
    <ligand>
        <name>S-adenosyl-L-methionine</name>
        <dbReference type="ChEBI" id="CHEBI:59789"/>
    </ligand>
</feature>
<dbReference type="SUPFAM" id="SSF53335">
    <property type="entry name" value="S-adenosyl-L-methionine-dependent methyltransferases"/>
    <property type="match status" value="1"/>
</dbReference>
<evidence type="ECO:0000256" key="7">
    <source>
        <dbReference type="SAM" id="MobiDB-lite"/>
    </source>
</evidence>
<dbReference type="NCBIfam" id="TIGR00006">
    <property type="entry name" value="16S rRNA (cytosine(1402)-N(4))-methyltransferase RsmH"/>
    <property type="match status" value="1"/>
</dbReference>
<dbReference type="InterPro" id="IPR002903">
    <property type="entry name" value="RsmH"/>
</dbReference>
<proteinExistence type="inferred from homology"/>
<evidence type="ECO:0000256" key="2">
    <source>
        <dbReference type="ARBA" id="ARBA00022552"/>
    </source>
</evidence>
<evidence type="ECO:0000256" key="5">
    <source>
        <dbReference type="ARBA" id="ARBA00022691"/>
    </source>
</evidence>
<evidence type="ECO:0000256" key="6">
    <source>
        <dbReference type="HAMAP-Rule" id="MF_01007"/>
    </source>
</evidence>
<accession>A0ABV3DDQ8</accession>
<feature type="binding site" evidence="6">
    <location>
        <begin position="75"/>
        <end position="77"/>
    </location>
    <ligand>
        <name>S-adenosyl-L-methionine</name>
        <dbReference type="ChEBI" id="CHEBI:59789"/>
    </ligand>
</feature>
<dbReference type="PIRSF" id="PIRSF004486">
    <property type="entry name" value="MraW"/>
    <property type="match status" value="1"/>
</dbReference>
<keyword evidence="3 6" id="KW-0489">Methyltransferase</keyword>
<dbReference type="GO" id="GO:0032259">
    <property type="term" value="P:methylation"/>
    <property type="evidence" value="ECO:0007669"/>
    <property type="project" value="UniProtKB-KW"/>
</dbReference>
<keyword evidence="9" id="KW-1185">Reference proteome</keyword>
<dbReference type="EC" id="2.1.1.199" evidence="6"/>
<dbReference type="RefSeq" id="WP_358350627.1">
    <property type="nucleotide sequence ID" value="NZ_JBEZFP010000013.1"/>
</dbReference>
<dbReference type="Pfam" id="PF01795">
    <property type="entry name" value="Methyltransf_5"/>
    <property type="match status" value="1"/>
</dbReference>
<reference evidence="8 9" key="1">
    <citation type="submission" date="2024-06" db="EMBL/GenBank/DDBJ databases">
        <title>The Natural Products Discovery Center: Release of the First 8490 Sequenced Strains for Exploring Actinobacteria Biosynthetic Diversity.</title>
        <authorList>
            <person name="Kalkreuter E."/>
            <person name="Kautsar S.A."/>
            <person name="Yang D."/>
            <person name="Bader C.D."/>
            <person name="Teijaro C.N."/>
            <person name="Fluegel L."/>
            <person name="Davis C.M."/>
            <person name="Simpson J.R."/>
            <person name="Lauterbach L."/>
            <person name="Steele A.D."/>
            <person name="Gui C."/>
            <person name="Meng S."/>
            <person name="Li G."/>
            <person name="Viehrig K."/>
            <person name="Ye F."/>
            <person name="Su P."/>
            <person name="Kiefer A.F."/>
            <person name="Nichols A."/>
            <person name="Cepeda A.J."/>
            <person name="Yan W."/>
            <person name="Fan B."/>
            <person name="Jiang Y."/>
            <person name="Adhikari A."/>
            <person name="Zheng C.-J."/>
            <person name="Schuster L."/>
            <person name="Cowan T.M."/>
            <person name="Smanski M.J."/>
            <person name="Chevrette M.G."/>
            <person name="De Carvalho L.P.S."/>
            <person name="Shen B."/>
        </authorList>
    </citation>
    <scope>NUCLEOTIDE SEQUENCE [LARGE SCALE GENOMIC DNA]</scope>
    <source>
        <strain evidence="8 9">NPDC048946</strain>
    </source>
</reference>
<feature type="compositionally biased region" description="Basic and acidic residues" evidence="7">
    <location>
        <begin position="346"/>
        <end position="355"/>
    </location>
</feature>
<dbReference type="InterPro" id="IPR023397">
    <property type="entry name" value="SAM-dep_MeTrfase_MraW_recog"/>
</dbReference>
<dbReference type="Proteomes" id="UP001551482">
    <property type="component" value="Unassembled WGS sequence"/>
</dbReference>
<comment type="similarity">
    <text evidence="1 6">Belongs to the methyltransferase superfamily. RsmH family.</text>
</comment>
<feature type="region of interest" description="Disordered" evidence="7">
    <location>
        <begin position="324"/>
        <end position="355"/>
    </location>
</feature>
<dbReference type="HAMAP" id="MF_01007">
    <property type="entry name" value="16SrRNA_methyltr_H"/>
    <property type="match status" value="1"/>
</dbReference>
<sequence length="355" mass="37673">MNATAKPPAAPGGTSSSSGAAEAAGATGASTAAGAPDQGGHAHVPVLLDRCVNLLAPALADRPGAVVVDATLGMGGHSEALLTRFPEARLIGLDRDPEALARAGRRLAPFGERFTPVHAVYDELPAVLTRLGVPRIHGILFDLGVSSLQLDEAERGFAYAQDAPLDMRMDPTRGITAAEVLNTYPAADLARILKVYGEERFARRIADTVVREREREPFTDSARLVDLVRNAIPAATRRTGGNPAKRTFQALRIEVNEELPVLERALPAAIAALAVGGRIVVLSYHSLEDRMTKRALAVGATSKAPPDLPVVPDELKPTLKLLTRASEGATEEEVRQNPRAASARLRAAERVREDS</sequence>
<keyword evidence="2 6" id="KW-0698">rRNA processing</keyword>
<gene>
    <name evidence="6 8" type="primary">rsmH</name>
    <name evidence="8" type="ORF">AB0C36_07455</name>
</gene>
<keyword evidence="4 6" id="KW-0808">Transferase</keyword>
<evidence type="ECO:0000313" key="9">
    <source>
        <dbReference type="Proteomes" id="UP001551482"/>
    </source>
</evidence>
<feature type="compositionally biased region" description="Low complexity" evidence="7">
    <location>
        <begin position="1"/>
        <end position="36"/>
    </location>
</feature>
<comment type="function">
    <text evidence="6">Specifically methylates the N4 position of cytidine in position 1402 (C1402) of 16S rRNA.</text>
</comment>
<dbReference type="GO" id="GO:0008168">
    <property type="term" value="F:methyltransferase activity"/>
    <property type="evidence" value="ECO:0007669"/>
    <property type="project" value="UniProtKB-KW"/>
</dbReference>
<feature type="region of interest" description="Disordered" evidence="7">
    <location>
        <begin position="1"/>
        <end position="39"/>
    </location>
</feature>
<dbReference type="Gene3D" id="1.10.150.170">
    <property type="entry name" value="Putative methyltransferase TM0872, insert domain"/>
    <property type="match status" value="1"/>
</dbReference>
<evidence type="ECO:0000256" key="1">
    <source>
        <dbReference type="ARBA" id="ARBA00010396"/>
    </source>
</evidence>
<organism evidence="8 9">
    <name type="scientific">Streptodolium elevatio</name>
    <dbReference type="NCBI Taxonomy" id="3157996"/>
    <lineage>
        <taxon>Bacteria</taxon>
        <taxon>Bacillati</taxon>
        <taxon>Actinomycetota</taxon>
        <taxon>Actinomycetes</taxon>
        <taxon>Kitasatosporales</taxon>
        <taxon>Streptomycetaceae</taxon>
        <taxon>Streptodolium</taxon>
    </lineage>
</organism>
<dbReference type="PANTHER" id="PTHR11265">
    <property type="entry name" value="S-ADENOSYL-METHYLTRANSFERASE MRAW"/>
    <property type="match status" value="1"/>
</dbReference>
<evidence type="ECO:0000256" key="3">
    <source>
        <dbReference type="ARBA" id="ARBA00022603"/>
    </source>
</evidence>
<keyword evidence="6" id="KW-0963">Cytoplasm</keyword>
<dbReference type="EMBL" id="JBEZFP010000013">
    <property type="protein sequence ID" value="MEU8133329.1"/>
    <property type="molecule type" value="Genomic_DNA"/>
</dbReference>
<comment type="subcellular location">
    <subcellularLocation>
        <location evidence="6">Cytoplasm</location>
    </subcellularLocation>
</comment>
<protein>
    <recommendedName>
        <fullName evidence="6">Ribosomal RNA small subunit methyltransferase H</fullName>
        <ecNumber evidence="6">2.1.1.199</ecNumber>
    </recommendedName>
    <alternativeName>
        <fullName evidence="6">16S rRNA m(4)C1402 methyltransferase</fullName>
    </alternativeName>
    <alternativeName>
        <fullName evidence="6">rRNA (cytosine-N(4)-)-methyltransferase RsmH</fullName>
    </alternativeName>
</protein>
<feature type="binding site" evidence="6">
    <location>
        <position position="142"/>
    </location>
    <ligand>
        <name>S-adenosyl-L-methionine</name>
        <dbReference type="ChEBI" id="CHEBI:59789"/>
    </ligand>
</feature>
<dbReference type="InterPro" id="IPR029063">
    <property type="entry name" value="SAM-dependent_MTases_sf"/>
</dbReference>
<dbReference type="SUPFAM" id="SSF81799">
    <property type="entry name" value="Putative methyltransferase TM0872, insert domain"/>
    <property type="match status" value="1"/>
</dbReference>
<evidence type="ECO:0000256" key="4">
    <source>
        <dbReference type="ARBA" id="ARBA00022679"/>
    </source>
</evidence>
<dbReference type="PANTHER" id="PTHR11265:SF0">
    <property type="entry name" value="12S RRNA N4-METHYLCYTIDINE METHYLTRANSFERASE"/>
    <property type="match status" value="1"/>
</dbReference>